<dbReference type="RefSeq" id="WP_004857386.1">
    <property type="nucleotide sequence ID" value="NZ_CACVBH010000010.1"/>
</dbReference>
<dbReference type="EMBL" id="UFTF01000001">
    <property type="protein sequence ID" value="SUV45422.1"/>
    <property type="molecule type" value="Genomic_DNA"/>
</dbReference>
<evidence type="ECO:0000256" key="2">
    <source>
        <dbReference type="SAM" id="Phobius"/>
    </source>
</evidence>
<feature type="region of interest" description="Disordered" evidence="1">
    <location>
        <begin position="231"/>
        <end position="253"/>
    </location>
</feature>
<evidence type="ECO:0000256" key="1">
    <source>
        <dbReference type="SAM" id="MobiDB-lite"/>
    </source>
</evidence>
<evidence type="ECO:0000259" key="3">
    <source>
        <dbReference type="SMART" id="SM00318"/>
    </source>
</evidence>
<evidence type="ECO:0000313" key="4">
    <source>
        <dbReference type="EMBL" id="SUV45422.1"/>
    </source>
</evidence>
<keyword evidence="2" id="KW-0472">Membrane</keyword>
<dbReference type="OrthoDB" id="7922211at2"/>
<protein>
    <recommendedName>
        <fullName evidence="3">TNase-like domain-containing protein</fullName>
    </recommendedName>
</protein>
<keyword evidence="2" id="KW-0812">Transmembrane</keyword>
<evidence type="ECO:0000313" key="5">
    <source>
        <dbReference type="Proteomes" id="UP000254950"/>
    </source>
</evidence>
<proteinExistence type="predicted"/>
<organism evidence="4 5">
    <name type="scientific">Bartonella doshiae</name>
    <dbReference type="NCBI Taxonomy" id="33044"/>
    <lineage>
        <taxon>Bacteria</taxon>
        <taxon>Pseudomonadati</taxon>
        <taxon>Pseudomonadota</taxon>
        <taxon>Alphaproteobacteria</taxon>
        <taxon>Hyphomicrobiales</taxon>
        <taxon>Bartonellaceae</taxon>
        <taxon>Bartonella</taxon>
    </lineage>
</organism>
<dbReference type="InterPro" id="IPR016071">
    <property type="entry name" value="Staphylococal_nuclease_OB-fold"/>
</dbReference>
<dbReference type="Gene3D" id="2.40.50.90">
    <property type="match status" value="1"/>
</dbReference>
<dbReference type="Proteomes" id="UP000254950">
    <property type="component" value="Unassembled WGS sequence"/>
</dbReference>
<dbReference type="SUPFAM" id="SSF50199">
    <property type="entry name" value="Staphylococcal nuclease"/>
    <property type="match status" value="1"/>
</dbReference>
<dbReference type="SMART" id="SM00318">
    <property type="entry name" value="SNc"/>
    <property type="match status" value="1"/>
</dbReference>
<feature type="domain" description="TNase-like" evidence="3">
    <location>
        <begin position="95"/>
        <end position="233"/>
    </location>
</feature>
<name>A0A380ZGI8_BARDO</name>
<dbReference type="AlphaFoldDB" id="A0A380ZGI8"/>
<dbReference type="InterPro" id="IPR035437">
    <property type="entry name" value="SNase_OB-fold_sf"/>
</dbReference>
<accession>A0A380ZGI8</accession>
<sequence>MRFFSKNTKISGFKLIVIVYIVGSILWGINQYGDKMDLSVFEIFKMQDIKDVVNMHFEERKPQEKRQLSEPIAEQKFIENKQALNQNDRVFLHNAVTFKGMASVTSGVTFRLLTPVAASWRKHITHNIHLYGVDTCAPRQKAKLNNQVWPCGVVTTAWLVTKTLGKHVSCQQAIVHNGIHYAQCFVDGVDLAQLGLAEGMMIVTKDQRNFPSPADYKSLQLAAQKAQKGLWSSEFQQPEDWRRDNGTYNPIDP</sequence>
<gene>
    <name evidence="4" type="ORF">NCTC12862_01160</name>
</gene>
<reference evidence="4 5" key="1">
    <citation type="submission" date="2018-06" db="EMBL/GenBank/DDBJ databases">
        <authorList>
            <consortium name="Pathogen Informatics"/>
            <person name="Doyle S."/>
        </authorList>
    </citation>
    <scope>NUCLEOTIDE SEQUENCE [LARGE SCALE GENOMIC DNA]</scope>
    <source>
        <strain evidence="4 5">NCTC12862</strain>
    </source>
</reference>
<keyword evidence="2" id="KW-1133">Transmembrane helix</keyword>
<feature type="transmembrane region" description="Helical" evidence="2">
    <location>
        <begin position="12"/>
        <end position="29"/>
    </location>
</feature>